<dbReference type="EMBL" id="FPCA01000001">
    <property type="protein sequence ID" value="SFU50850.1"/>
    <property type="molecule type" value="Genomic_DNA"/>
</dbReference>
<dbReference type="Proteomes" id="UP000182491">
    <property type="component" value="Unassembled WGS sequence"/>
</dbReference>
<dbReference type="InterPro" id="IPR014973">
    <property type="entry name" value="DUF1835"/>
</dbReference>
<evidence type="ECO:0000313" key="2">
    <source>
        <dbReference type="EMBL" id="SFU50850.1"/>
    </source>
</evidence>
<evidence type="ECO:0000313" key="3">
    <source>
        <dbReference type="Proteomes" id="UP000182491"/>
    </source>
</evidence>
<name>A0A1I7GQX9_9BACT</name>
<organism evidence="2 3">
    <name type="scientific">Pontibacter akesuensis</name>
    <dbReference type="NCBI Taxonomy" id="388950"/>
    <lineage>
        <taxon>Bacteria</taxon>
        <taxon>Pseudomonadati</taxon>
        <taxon>Bacteroidota</taxon>
        <taxon>Cytophagia</taxon>
        <taxon>Cytophagales</taxon>
        <taxon>Hymenobacteraceae</taxon>
        <taxon>Pontibacter</taxon>
    </lineage>
</organism>
<dbReference type="AlphaFoldDB" id="A0A1I7GQX9"/>
<dbReference type="Pfam" id="PF08874">
    <property type="entry name" value="DUF1835"/>
    <property type="match status" value="1"/>
</dbReference>
<dbReference type="OrthoDB" id="127805at2"/>
<dbReference type="STRING" id="388950.GCA_001611675_00294"/>
<reference evidence="3" key="1">
    <citation type="submission" date="2016-10" db="EMBL/GenBank/DDBJ databases">
        <authorList>
            <person name="Varghese N."/>
        </authorList>
    </citation>
    <scope>NUCLEOTIDE SEQUENCE [LARGE SCALE GENOMIC DNA]</scope>
    <source>
        <strain evidence="3">DSM 18820</strain>
    </source>
</reference>
<gene>
    <name evidence="2" type="ORF">SAMN04487941_1199</name>
</gene>
<feature type="domain" description="DUF1835" evidence="1">
    <location>
        <begin position="8"/>
        <end position="113"/>
    </location>
</feature>
<accession>A0A1I7GQX9</accession>
<sequence length="306" mass="34797">MKKLPTLHILNGDASVAAFEKADLPGQVLVWREVLSEGPVTATLPEHEFWQQRQAYITSAYSEPANAYQEKVLDTVERLKTTGSAFFEIILWFDTDLMCQVNLLYLLQLVGTPKAGVVSVCTPAPGENVGLLPPDKLQKLMEERQVLQAEELKQARALWQLYTSPDPLELQAYLHQTTLALPYMRQALQLHLRRFPDCADGLSEHERALLHFVQAGAKTIEELMQQFWQHDPGYGFGDSQLHQLLDRLQPDLIQTTNPLKLSFFGDRVLQGRAMYKPKPHWLAAVKVNSKYGFCFNSETNSLQKKH</sequence>
<protein>
    <recommendedName>
        <fullName evidence="1">DUF1835 domain-containing protein</fullName>
    </recommendedName>
</protein>
<proteinExistence type="predicted"/>
<evidence type="ECO:0000259" key="1">
    <source>
        <dbReference type="Pfam" id="PF08874"/>
    </source>
</evidence>
<dbReference type="RefSeq" id="WP_068836520.1">
    <property type="nucleotide sequence ID" value="NZ_BMXC01000001.1"/>
</dbReference>
<keyword evidence="3" id="KW-1185">Reference proteome</keyword>